<dbReference type="GO" id="GO:0003858">
    <property type="term" value="F:3-hydroxybutyrate dehydrogenase activity"/>
    <property type="evidence" value="ECO:0007669"/>
    <property type="project" value="UniProtKB-EC"/>
</dbReference>
<dbReference type="CDD" id="cd05233">
    <property type="entry name" value="SDR_c"/>
    <property type="match status" value="1"/>
</dbReference>
<dbReference type="PANTHER" id="PTHR42879:SF2">
    <property type="entry name" value="3-OXOACYL-[ACYL-CARRIER-PROTEIN] REDUCTASE FABG"/>
    <property type="match status" value="1"/>
</dbReference>
<accession>A0A3B0RTX4</accession>
<sequence>MADLTGKHALITGGGTGIGAAIALAMADAGAHVTITGRRLDVLKTHSDRHDLIKPVVGDVTDAASVQKMFLKASDLSGPVNIVVANAGAAQSAPLARTDLTLWDEMMSVNLTGTYLTFRQGLEEMKKSKWGRLVAIASTAGLKGYPYVSAYSAAKHGVIGLTRSLAVELATNNITVNAICPGFTETALLADTLKNITDKTGMSEEAARQTLASDNLLGRFVRPDEVAAAVMWLVRPGSDAITGQAISVSGGETW</sequence>
<dbReference type="Pfam" id="PF00106">
    <property type="entry name" value="adh_short"/>
    <property type="match status" value="1"/>
</dbReference>
<dbReference type="InterPro" id="IPR002347">
    <property type="entry name" value="SDR_fam"/>
</dbReference>
<keyword evidence="3" id="KW-0560">Oxidoreductase</keyword>
<dbReference type="InterPro" id="IPR050259">
    <property type="entry name" value="SDR"/>
</dbReference>
<comment type="similarity">
    <text evidence="1">Belongs to the short-chain dehydrogenases/reductases (SDR) family.</text>
</comment>
<dbReference type="EMBL" id="UOEC01000123">
    <property type="protein sequence ID" value="VAV94922.1"/>
    <property type="molecule type" value="Genomic_DNA"/>
</dbReference>
<feature type="domain" description="Ketoreductase" evidence="2">
    <location>
        <begin position="7"/>
        <end position="177"/>
    </location>
</feature>
<dbReference type="EC" id="1.1.1.30" evidence="3"/>
<dbReference type="GO" id="GO:0032787">
    <property type="term" value="P:monocarboxylic acid metabolic process"/>
    <property type="evidence" value="ECO:0007669"/>
    <property type="project" value="UniProtKB-ARBA"/>
</dbReference>
<dbReference type="SUPFAM" id="SSF51735">
    <property type="entry name" value="NAD(P)-binding Rossmann-fold domains"/>
    <property type="match status" value="1"/>
</dbReference>
<reference evidence="3" key="1">
    <citation type="submission" date="2018-06" db="EMBL/GenBank/DDBJ databases">
        <authorList>
            <person name="Zhirakovskaya E."/>
        </authorList>
    </citation>
    <scope>NUCLEOTIDE SEQUENCE</scope>
</reference>
<proteinExistence type="inferred from homology"/>
<evidence type="ECO:0000313" key="3">
    <source>
        <dbReference type="EMBL" id="VAV94922.1"/>
    </source>
</evidence>
<dbReference type="AlphaFoldDB" id="A0A3B0RTX4"/>
<dbReference type="InterPro" id="IPR036291">
    <property type="entry name" value="NAD(P)-bd_dom_sf"/>
</dbReference>
<dbReference type="Gene3D" id="3.40.50.720">
    <property type="entry name" value="NAD(P)-binding Rossmann-like Domain"/>
    <property type="match status" value="1"/>
</dbReference>
<dbReference type="PROSITE" id="PS00061">
    <property type="entry name" value="ADH_SHORT"/>
    <property type="match status" value="1"/>
</dbReference>
<dbReference type="PANTHER" id="PTHR42879">
    <property type="entry name" value="3-OXOACYL-(ACYL-CARRIER-PROTEIN) REDUCTASE"/>
    <property type="match status" value="1"/>
</dbReference>
<evidence type="ECO:0000256" key="1">
    <source>
        <dbReference type="ARBA" id="ARBA00006484"/>
    </source>
</evidence>
<evidence type="ECO:0000259" key="2">
    <source>
        <dbReference type="SMART" id="SM00822"/>
    </source>
</evidence>
<dbReference type="SMART" id="SM00822">
    <property type="entry name" value="PKS_KR"/>
    <property type="match status" value="1"/>
</dbReference>
<dbReference type="PRINTS" id="PR00080">
    <property type="entry name" value="SDRFAMILY"/>
</dbReference>
<dbReference type="PRINTS" id="PR00081">
    <property type="entry name" value="GDHRDH"/>
</dbReference>
<dbReference type="FunFam" id="3.40.50.720:FF:000084">
    <property type="entry name" value="Short-chain dehydrogenase reductase"/>
    <property type="match status" value="1"/>
</dbReference>
<dbReference type="InterPro" id="IPR020904">
    <property type="entry name" value="Sc_DH/Rdtase_CS"/>
</dbReference>
<protein>
    <submittedName>
        <fullName evidence="3">D-beta-hydroxybutyrate dehydrogenase</fullName>
        <ecNumber evidence="3">1.1.1.30</ecNumber>
    </submittedName>
</protein>
<dbReference type="InterPro" id="IPR057326">
    <property type="entry name" value="KR_dom"/>
</dbReference>
<organism evidence="3">
    <name type="scientific">hydrothermal vent metagenome</name>
    <dbReference type="NCBI Taxonomy" id="652676"/>
    <lineage>
        <taxon>unclassified sequences</taxon>
        <taxon>metagenomes</taxon>
        <taxon>ecological metagenomes</taxon>
    </lineage>
</organism>
<gene>
    <name evidence="3" type="ORF">MNBD_ALPHA08-1024</name>
</gene>
<name>A0A3B0RTX4_9ZZZZ</name>